<dbReference type="Gene3D" id="1.25.40.10">
    <property type="entry name" value="Tetratricopeptide repeat domain"/>
    <property type="match status" value="1"/>
</dbReference>
<dbReference type="SUPFAM" id="SSF48452">
    <property type="entry name" value="TPR-like"/>
    <property type="match status" value="1"/>
</dbReference>
<evidence type="ECO:0000313" key="1">
    <source>
        <dbReference type="EMBL" id="AIE84995.1"/>
    </source>
</evidence>
<dbReference type="EMBL" id="CP007139">
    <property type="protein sequence ID" value="AIE84995.1"/>
    <property type="molecule type" value="Genomic_DNA"/>
</dbReference>
<dbReference type="Proteomes" id="UP000027982">
    <property type="component" value="Chromosome"/>
</dbReference>
<sequence length="181" mass="19935">MESKNRRGDDRRIAAQALRRAQMCLRDGDNAAAIVLTEKLLGDDPSHLGALEIQAKAQWKGGQYEPLLLTLQDLIRVNPYESGYHALRGAALQCLGRYGEATKAMERVEDSPEAAARIRDLQGWQSDLVIEMSRTDPVLRAHLRQNAAAACAARGFKIPAVRPLRAVARVAEPTSVQQRPS</sequence>
<reference evidence="1 2" key="1">
    <citation type="journal article" date="2014" name="PLoS ONE">
        <title>The first complete genome sequence of the class fimbriimonadia in the phylum armatimonadetes.</title>
        <authorList>
            <person name="Hu Z.Y."/>
            <person name="Wang Y.Z."/>
            <person name="Im W.T."/>
            <person name="Wang S.Y."/>
            <person name="Zhao G.P."/>
            <person name="Zheng H.J."/>
            <person name="Quan Z.X."/>
        </authorList>
    </citation>
    <scope>NUCLEOTIDE SEQUENCE [LARGE SCALE GENOMIC DNA]</scope>
    <source>
        <strain evidence="1">Gsoil 348</strain>
    </source>
</reference>
<organism evidence="1 2">
    <name type="scientific">Fimbriimonas ginsengisoli Gsoil 348</name>
    <dbReference type="NCBI Taxonomy" id="661478"/>
    <lineage>
        <taxon>Bacteria</taxon>
        <taxon>Bacillati</taxon>
        <taxon>Armatimonadota</taxon>
        <taxon>Fimbriimonadia</taxon>
        <taxon>Fimbriimonadales</taxon>
        <taxon>Fimbriimonadaceae</taxon>
        <taxon>Fimbriimonas</taxon>
    </lineage>
</organism>
<proteinExistence type="predicted"/>
<dbReference type="HOGENOM" id="CLU_1486963_0_0_0"/>
<name>A0A068NQH6_FIMGI</name>
<keyword evidence="2" id="KW-1185">Reference proteome</keyword>
<gene>
    <name evidence="1" type="ORF">OP10G_1627</name>
</gene>
<dbReference type="AlphaFoldDB" id="A0A068NQH6"/>
<evidence type="ECO:0000313" key="2">
    <source>
        <dbReference type="Proteomes" id="UP000027982"/>
    </source>
</evidence>
<protein>
    <recommendedName>
        <fullName evidence="3">Tetratricopeptide repeat protein</fullName>
    </recommendedName>
</protein>
<dbReference type="KEGG" id="fgi:OP10G_1627"/>
<dbReference type="InterPro" id="IPR011990">
    <property type="entry name" value="TPR-like_helical_dom_sf"/>
</dbReference>
<dbReference type="STRING" id="661478.OP10G_1627"/>
<evidence type="ECO:0008006" key="3">
    <source>
        <dbReference type="Google" id="ProtNLM"/>
    </source>
</evidence>
<accession>A0A068NQH6</accession>